<keyword evidence="2" id="KW-0812">Transmembrane</keyword>
<name>A0A919DVH1_9ACTN</name>
<organism evidence="4 5">
    <name type="scientific">Streptomyces longispororuber</name>
    <dbReference type="NCBI Taxonomy" id="68230"/>
    <lineage>
        <taxon>Bacteria</taxon>
        <taxon>Bacillati</taxon>
        <taxon>Actinomycetota</taxon>
        <taxon>Actinomycetes</taxon>
        <taxon>Kitasatosporales</taxon>
        <taxon>Streptomycetaceae</taxon>
        <taxon>Streptomyces</taxon>
    </lineage>
</organism>
<gene>
    <name evidence="4" type="ORF">GCM10018785_59390</name>
</gene>
<reference evidence="4" key="2">
    <citation type="submission" date="2020-09" db="EMBL/GenBank/DDBJ databases">
        <authorList>
            <person name="Sun Q."/>
            <person name="Ohkuma M."/>
        </authorList>
    </citation>
    <scope>NUCLEOTIDE SEQUENCE</scope>
    <source>
        <strain evidence="4">JCM 4784</strain>
    </source>
</reference>
<evidence type="ECO:0000313" key="5">
    <source>
        <dbReference type="Proteomes" id="UP000608024"/>
    </source>
</evidence>
<comment type="caution">
    <text evidence="4">The sequence shown here is derived from an EMBL/GenBank/DDBJ whole genome shotgun (WGS) entry which is preliminary data.</text>
</comment>
<feature type="domain" description="DUF4097" evidence="3">
    <location>
        <begin position="195"/>
        <end position="316"/>
    </location>
</feature>
<evidence type="ECO:0000256" key="1">
    <source>
        <dbReference type="SAM" id="MobiDB-lite"/>
    </source>
</evidence>
<evidence type="ECO:0000259" key="3">
    <source>
        <dbReference type="Pfam" id="PF13349"/>
    </source>
</evidence>
<reference evidence="4" key="1">
    <citation type="journal article" date="2014" name="Int. J. Syst. Evol. Microbiol.">
        <title>Complete genome sequence of Corynebacterium casei LMG S-19264T (=DSM 44701T), isolated from a smear-ripened cheese.</title>
        <authorList>
            <consortium name="US DOE Joint Genome Institute (JGI-PGF)"/>
            <person name="Walter F."/>
            <person name="Albersmeier A."/>
            <person name="Kalinowski J."/>
            <person name="Ruckert C."/>
        </authorList>
    </citation>
    <scope>NUCLEOTIDE SEQUENCE</scope>
    <source>
        <strain evidence="4">JCM 4784</strain>
    </source>
</reference>
<evidence type="ECO:0000313" key="4">
    <source>
        <dbReference type="EMBL" id="GHE83550.1"/>
    </source>
</evidence>
<accession>A0A919DVH1</accession>
<proteinExistence type="predicted"/>
<dbReference type="AlphaFoldDB" id="A0A919DVH1"/>
<keyword evidence="2" id="KW-0472">Membrane</keyword>
<dbReference type="Proteomes" id="UP000608024">
    <property type="component" value="Unassembled WGS sequence"/>
</dbReference>
<dbReference type="InterPro" id="IPR025164">
    <property type="entry name" value="Toastrack_DUF4097"/>
</dbReference>
<dbReference type="Pfam" id="PF13349">
    <property type="entry name" value="DUF4097"/>
    <property type="match status" value="1"/>
</dbReference>
<dbReference type="EMBL" id="BNBT01000129">
    <property type="protein sequence ID" value="GHE83550.1"/>
    <property type="molecule type" value="Genomic_DNA"/>
</dbReference>
<feature type="region of interest" description="Disordered" evidence="1">
    <location>
        <begin position="1"/>
        <end position="31"/>
    </location>
</feature>
<feature type="transmembrane region" description="Helical" evidence="2">
    <location>
        <begin position="70"/>
        <end position="93"/>
    </location>
</feature>
<evidence type="ECO:0000256" key="2">
    <source>
        <dbReference type="SAM" id="Phobius"/>
    </source>
</evidence>
<keyword evidence="2" id="KW-1133">Transmembrane helix</keyword>
<protein>
    <recommendedName>
        <fullName evidence="3">DUF4097 domain-containing protein</fullName>
    </recommendedName>
</protein>
<keyword evidence="5" id="KW-1185">Reference proteome</keyword>
<sequence>MAVRRKPVRTPARQGGYPHLGSGSGPDAPDHGFFLPSECARGEGRVGFEGESVMSTVHSRRPGPRRTRGVRLLVGVGTTVAVCGLVAACGASADDDKTPERRSFTLPGHSLTVDSDDSALEVVVSDDVKDVRVTRWFDGRTVFGESPKVTWKQNAAGDRLTFRTKCGGLIANCSAKHRVVVPRGVAVTLLNRDGKVTADGFREPLTVRSADGGVTVRDSSGPLDLRSVDGSVRTERVTSKRVSARSQDGSVRLELDAVPDRVRAHSRDGSVTLGLPEATYRVDARSVDGGVDVSVPRAGRSPHQVSVRSVDGNITVRPAN</sequence>